<proteinExistence type="predicted"/>
<organism evidence="2 3">
    <name type="scientific">Streptomyces longisporus</name>
    <dbReference type="NCBI Taxonomy" id="1948"/>
    <lineage>
        <taxon>Bacteria</taxon>
        <taxon>Bacillati</taxon>
        <taxon>Actinomycetota</taxon>
        <taxon>Actinomycetes</taxon>
        <taxon>Kitasatosporales</taxon>
        <taxon>Streptomycetaceae</taxon>
        <taxon>Streptomyces</taxon>
    </lineage>
</organism>
<dbReference type="Proteomes" id="UP001501777">
    <property type="component" value="Unassembled WGS sequence"/>
</dbReference>
<dbReference type="RefSeq" id="WP_344400114.1">
    <property type="nucleotide sequence ID" value="NZ_BAAASG010000006.1"/>
</dbReference>
<name>A0ABN3LGK0_STRLO</name>
<evidence type="ECO:0008006" key="4">
    <source>
        <dbReference type="Google" id="ProtNLM"/>
    </source>
</evidence>
<reference evidence="2 3" key="1">
    <citation type="journal article" date="2019" name="Int. J. Syst. Evol. Microbiol.">
        <title>The Global Catalogue of Microorganisms (GCM) 10K type strain sequencing project: providing services to taxonomists for standard genome sequencing and annotation.</title>
        <authorList>
            <consortium name="The Broad Institute Genomics Platform"/>
            <consortium name="The Broad Institute Genome Sequencing Center for Infectious Disease"/>
            <person name="Wu L."/>
            <person name="Ma J."/>
        </authorList>
    </citation>
    <scope>NUCLEOTIDE SEQUENCE [LARGE SCALE GENOMIC DNA]</scope>
    <source>
        <strain evidence="2 3">JCM 4395</strain>
    </source>
</reference>
<sequence>MIAKLAHAHEDTVRDVVHRSNEIGLSSLDHRDVAPRVRLLAEALFRTRDKAFGPAIDRLWPWRRGVTSGRCRQLRSRMLRRRPGAQRRQLPVEIVEPTTVKPSGSDHGGHDGSAA</sequence>
<protein>
    <recommendedName>
        <fullName evidence="4">Transposase</fullName>
    </recommendedName>
</protein>
<evidence type="ECO:0000256" key="1">
    <source>
        <dbReference type="SAM" id="MobiDB-lite"/>
    </source>
</evidence>
<comment type="caution">
    <text evidence="2">The sequence shown here is derived from an EMBL/GenBank/DDBJ whole genome shotgun (WGS) entry which is preliminary data.</text>
</comment>
<keyword evidence="3" id="KW-1185">Reference proteome</keyword>
<gene>
    <name evidence="2" type="ORF">GCM10010276_21900</name>
</gene>
<evidence type="ECO:0000313" key="2">
    <source>
        <dbReference type="EMBL" id="GAA2483882.1"/>
    </source>
</evidence>
<dbReference type="EMBL" id="BAAASG010000006">
    <property type="protein sequence ID" value="GAA2483882.1"/>
    <property type="molecule type" value="Genomic_DNA"/>
</dbReference>
<evidence type="ECO:0000313" key="3">
    <source>
        <dbReference type="Proteomes" id="UP001501777"/>
    </source>
</evidence>
<feature type="region of interest" description="Disordered" evidence="1">
    <location>
        <begin position="81"/>
        <end position="115"/>
    </location>
</feature>
<accession>A0ABN3LGK0</accession>